<keyword evidence="2" id="KW-0106">Calcium</keyword>
<dbReference type="SUPFAM" id="SSF47473">
    <property type="entry name" value="EF-hand"/>
    <property type="match status" value="1"/>
</dbReference>
<dbReference type="InterPro" id="IPR011992">
    <property type="entry name" value="EF-hand-dom_pair"/>
</dbReference>
<dbReference type="Pfam" id="PF13202">
    <property type="entry name" value="EF-hand_5"/>
    <property type="match status" value="2"/>
</dbReference>
<accession>A0A258HNE8</accession>
<evidence type="ECO:0000313" key="6">
    <source>
        <dbReference type="Proteomes" id="UP000216147"/>
    </source>
</evidence>
<feature type="region of interest" description="Disordered" evidence="3">
    <location>
        <begin position="22"/>
        <end position="63"/>
    </location>
</feature>
<evidence type="ECO:0000313" key="5">
    <source>
        <dbReference type="EMBL" id="OYX57872.1"/>
    </source>
</evidence>
<gene>
    <name evidence="5" type="ORF">B7Y86_05245</name>
</gene>
<name>A0A258HNE8_9CAUL</name>
<dbReference type="Proteomes" id="UP000216147">
    <property type="component" value="Unassembled WGS sequence"/>
</dbReference>
<dbReference type="InterPro" id="IPR050145">
    <property type="entry name" value="Centrin_CML-like"/>
</dbReference>
<evidence type="ECO:0000256" key="1">
    <source>
        <dbReference type="ARBA" id="ARBA00022737"/>
    </source>
</evidence>
<proteinExistence type="predicted"/>
<evidence type="ECO:0000259" key="4">
    <source>
        <dbReference type="PROSITE" id="PS50222"/>
    </source>
</evidence>
<protein>
    <recommendedName>
        <fullName evidence="4">EF-hand domain-containing protein</fullName>
    </recommendedName>
</protein>
<dbReference type="InterPro" id="IPR018247">
    <property type="entry name" value="EF_Hand_1_Ca_BS"/>
</dbReference>
<dbReference type="GO" id="GO:0005509">
    <property type="term" value="F:calcium ion binding"/>
    <property type="evidence" value="ECO:0007669"/>
    <property type="project" value="InterPro"/>
</dbReference>
<evidence type="ECO:0000256" key="3">
    <source>
        <dbReference type="SAM" id="MobiDB-lite"/>
    </source>
</evidence>
<dbReference type="PANTHER" id="PTHR23050">
    <property type="entry name" value="CALCIUM BINDING PROTEIN"/>
    <property type="match status" value="1"/>
</dbReference>
<dbReference type="SMART" id="SM00054">
    <property type="entry name" value="EFh"/>
    <property type="match status" value="4"/>
</dbReference>
<dbReference type="PROSITE" id="PS50222">
    <property type="entry name" value="EF_HAND_2"/>
    <property type="match status" value="1"/>
</dbReference>
<feature type="compositionally biased region" description="Polar residues" evidence="3">
    <location>
        <begin position="29"/>
        <end position="41"/>
    </location>
</feature>
<dbReference type="AlphaFoldDB" id="A0A258HNE8"/>
<organism evidence="5 6">
    <name type="scientific">Brevundimonas subvibrioides</name>
    <dbReference type="NCBI Taxonomy" id="74313"/>
    <lineage>
        <taxon>Bacteria</taxon>
        <taxon>Pseudomonadati</taxon>
        <taxon>Pseudomonadota</taxon>
        <taxon>Alphaproteobacteria</taxon>
        <taxon>Caulobacterales</taxon>
        <taxon>Caulobacteraceae</taxon>
        <taxon>Brevundimonas</taxon>
    </lineage>
</organism>
<comment type="caution">
    <text evidence="5">The sequence shown here is derived from an EMBL/GenBank/DDBJ whole genome shotgun (WGS) entry which is preliminary data.</text>
</comment>
<reference evidence="5 6" key="1">
    <citation type="submission" date="2017-03" db="EMBL/GenBank/DDBJ databases">
        <title>Lifting the veil on microbial sulfur biogeochemistry in mining wastewaters.</title>
        <authorList>
            <person name="Kantor R.S."/>
            <person name="Colenbrander Nelson T."/>
            <person name="Marshall S."/>
            <person name="Bennett D."/>
            <person name="Apte S."/>
            <person name="Camacho D."/>
            <person name="Thomas B.C."/>
            <person name="Warren L.A."/>
            <person name="Banfield J.F."/>
        </authorList>
    </citation>
    <scope>NUCLEOTIDE SEQUENCE [LARGE SCALE GENOMIC DNA]</scope>
    <source>
        <strain evidence="5">32-68-21</strain>
    </source>
</reference>
<evidence type="ECO:0000256" key="2">
    <source>
        <dbReference type="ARBA" id="ARBA00022837"/>
    </source>
</evidence>
<keyword evidence="1" id="KW-0677">Repeat</keyword>
<sequence length="244" mass="25181">MRRQSVQISTANSAGSSLGLQALRDLFQPRSQSATGQSMPTSEARGSEVARKPSLAPGSMTGGGFDPATLASLFSTQEGFSTPARSLISQVDTTGDGALDLTELGAALGVDTAEINESFGQIDGDDDGMISETELDEGMKALFERNGPPRPPSEAEMVSSLLSIADTDRSNALSLDEILASFGEADDENASTSISDSFGSFDADGDAALSAEELAAAIQSMIGRTLSAYQSETAQSGLVVSHEV</sequence>
<dbReference type="EMBL" id="NCEQ01000004">
    <property type="protein sequence ID" value="OYX57872.1"/>
    <property type="molecule type" value="Genomic_DNA"/>
</dbReference>
<feature type="domain" description="EF-hand" evidence="4">
    <location>
        <begin position="110"/>
        <end position="145"/>
    </location>
</feature>
<dbReference type="PROSITE" id="PS00018">
    <property type="entry name" value="EF_HAND_1"/>
    <property type="match status" value="2"/>
</dbReference>
<dbReference type="Gene3D" id="1.10.238.10">
    <property type="entry name" value="EF-hand"/>
    <property type="match status" value="2"/>
</dbReference>
<dbReference type="InterPro" id="IPR002048">
    <property type="entry name" value="EF_hand_dom"/>
</dbReference>